<dbReference type="Proteomes" id="UP000694920">
    <property type="component" value="Unplaced"/>
</dbReference>
<name>A0AAJ7BYU6_CEPCN</name>
<dbReference type="GO" id="GO:1902388">
    <property type="term" value="F:ceramide 1-phosphate transfer activity"/>
    <property type="evidence" value="ECO:0007669"/>
    <property type="project" value="TreeGrafter"/>
</dbReference>
<dbReference type="GO" id="GO:1902387">
    <property type="term" value="F:ceramide 1-phosphate binding"/>
    <property type="evidence" value="ECO:0007669"/>
    <property type="project" value="TreeGrafter"/>
</dbReference>
<dbReference type="AlphaFoldDB" id="A0AAJ7BYU6"/>
<dbReference type="FunFam" id="1.10.3520.10:FF:000002">
    <property type="entry name" value="Ceramide-1-phosphate transfer protein"/>
    <property type="match status" value="1"/>
</dbReference>
<accession>A0AAJ7BYU6</accession>
<reference evidence="4" key="1">
    <citation type="submission" date="2025-08" db="UniProtKB">
        <authorList>
            <consortium name="RefSeq"/>
        </authorList>
    </citation>
    <scope>IDENTIFICATION</scope>
</reference>
<dbReference type="GeneID" id="107268953"/>
<dbReference type="Gene3D" id="1.10.3520.10">
    <property type="entry name" value="Glycolipid transfer protein"/>
    <property type="match status" value="1"/>
</dbReference>
<dbReference type="RefSeq" id="XP_015597754.1">
    <property type="nucleotide sequence ID" value="XM_015742268.2"/>
</dbReference>
<comment type="similarity">
    <text evidence="1">Belongs to the GLTP family.</text>
</comment>
<dbReference type="GO" id="GO:0032691">
    <property type="term" value="P:negative regulation of interleukin-1 beta production"/>
    <property type="evidence" value="ECO:0007669"/>
    <property type="project" value="UniProtKB-ARBA"/>
</dbReference>
<dbReference type="SUPFAM" id="SSF110004">
    <property type="entry name" value="Glycolipid transfer protein, GLTP"/>
    <property type="match status" value="1"/>
</dbReference>
<dbReference type="KEGG" id="ccin:107268953"/>
<protein>
    <submittedName>
        <fullName evidence="4">Ceramide-1-phosphate transfer protein isoform X1</fullName>
    </submittedName>
</protein>
<dbReference type="PANTHER" id="PTHR10219:SF43">
    <property type="entry name" value="GLYCOLIPID TRANSFER PROTEIN DOMAIN-CONTAINING PROTEIN"/>
    <property type="match status" value="1"/>
</dbReference>
<proteinExistence type="inferred from homology"/>
<dbReference type="GO" id="GO:0005829">
    <property type="term" value="C:cytosol"/>
    <property type="evidence" value="ECO:0007669"/>
    <property type="project" value="TreeGrafter"/>
</dbReference>
<feature type="domain" description="Glycolipid transfer protein" evidence="2">
    <location>
        <begin position="84"/>
        <end position="228"/>
    </location>
</feature>
<dbReference type="InterPro" id="IPR014830">
    <property type="entry name" value="Glycolipid_transfer_prot_dom"/>
</dbReference>
<dbReference type="PANTHER" id="PTHR10219">
    <property type="entry name" value="GLYCOLIPID TRANSFER PROTEIN-RELATED"/>
    <property type="match status" value="1"/>
</dbReference>
<evidence type="ECO:0000313" key="4">
    <source>
        <dbReference type="RefSeq" id="XP_015597754.1"/>
    </source>
</evidence>
<gene>
    <name evidence="4" type="primary">LOC107268953</name>
</gene>
<evidence type="ECO:0000256" key="1">
    <source>
        <dbReference type="ARBA" id="ARBA00007148"/>
    </source>
</evidence>
<keyword evidence="3" id="KW-1185">Reference proteome</keyword>
<organism evidence="3 4">
    <name type="scientific">Cephus cinctus</name>
    <name type="common">Wheat stem sawfly</name>
    <dbReference type="NCBI Taxonomy" id="211228"/>
    <lineage>
        <taxon>Eukaryota</taxon>
        <taxon>Metazoa</taxon>
        <taxon>Ecdysozoa</taxon>
        <taxon>Arthropoda</taxon>
        <taxon>Hexapoda</taxon>
        <taxon>Insecta</taxon>
        <taxon>Pterygota</taxon>
        <taxon>Neoptera</taxon>
        <taxon>Endopterygota</taxon>
        <taxon>Hymenoptera</taxon>
        <taxon>Cephoidea</taxon>
        <taxon>Cephidae</taxon>
        <taxon>Cephus</taxon>
    </lineage>
</organism>
<evidence type="ECO:0000313" key="3">
    <source>
        <dbReference type="Proteomes" id="UP000694920"/>
    </source>
</evidence>
<evidence type="ECO:0000259" key="2">
    <source>
        <dbReference type="Pfam" id="PF08718"/>
    </source>
</evidence>
<dbReference type="GO" id="GO:0016020">
    <property type="term" value="C:membrane"/>
    <property type="evidence" value="ECO:0007669"/>
    <property type="project" value="TreeGrafter"/>
</dbReference>
<sequence length="266" mass="31139">MRNSIRKGQLTTESSENSSVYRATCEYNEYGVAYAFQPVYLHIFQWVITDMRNSNPEARVSNSLMISRMVHDHFDRALLHDEDVDIKAYLDAYNELYKFFQLMGSVFSFVSSDLKEKIDVLHELRARDEENYATIKKMINHEKENKILERPNSINGARTLLRLHRGLDFIREFLRQLSNLTDMEKTSACCQDAYNKTLAKHHPWIIKKAAVVAMYTMPTREILLKKVCGDNVQRNVDVMPKMLQVTADVFLRTDNLYETYQLHTLP</sequence>
<dbReference type="InterPro" id="IPR036497">
    <property type="entry name" value="GLTP_sf"/>
</dbReference>
<dbReference type="Pfam" id="PF08718">
    <property type="entry name" value="GLTP"/>
    <property type="match status" value="1"/>
</dbReference>